<dbReference type="EMBL" id="CDMZ01005805">
    <property type="protein sequence ID" value="CEM54654.1"/>
    <property type="molecule type" value="Genomic_DNA"/>
</dbReference>
<dbReference type="InterPro" id="IPR052140">
    <property type="entry name" value="Dev_Signal_Hedgehog-like"/>
</dbReference>
<name>A0A0G4IBV7_9ALVE</name>
<evidence type="ECO:0000313" key="3">
    <source>
        <dbReference type="EMBL" id="CEM54654.1"/>
    </source>
</evidence>
<organism evidence="3">
    <name type="scientific">Chromera velia CCMP2878</name>
    <dbReference type="NCBI Taxonomy" id="1169474"/>
    <lineage>
        <taxon>Eukaryota</taxon>
        <taxon>Sar</taxon>
        <taxon>Alveolata</taxon>
        <taxon>Colpodellida</taxon>
        <taxon>Chromeraceae</taxon>
        <taxon>Chromera</taxon>
    </lineage>
</organism>
<dbReference type="AlphaFoldDB" id="A0A0G4IBV7"/>
<dbReference type="SUPFAM" id="SSF51294">
    <property type="entry name" value="Hedgehog/intein (Hint) domain"/>
    <property type="match status" value="1"/>
</dbReference>
<proteinExistence type="predicted"/>
<dbReference type="SMART" id="SM00306">
    <property type="entry name" value="HintN"/>
    <property type="match status" value="1"/>
</dbReference>
<dbReference type="Gene3D" id="2.170.16.10">
    <property type="entry name" value="Hedgehog/Intein (Hint) domain"/>
    <property type="match status" value="1"/>
</dbReference>
<dbReference type="InterPro" id="IPR003587">
    <property type="entry name" value="Hint_dom_N"/>
</dbReference>
<feature type="chain" id="PRO_5005192468" description="Hint domain-containing protein" evidence="1">
    <location>
        <begin position="21"/>
        <end position="347"/>
    </location>
</feature>
<dbReference type="GO" id="GO:0016540">
    <property type="term" value="P:protein autoprocessing"/>
    <property type="evidence" value="ECO:0007669"/>
    <property type="project" value="InterPro"/>
</dbReference>
<reference evidence="3" key="1">
    <citation type="submission" date="2014-11" db="EMBL/GenBank/DDBJ databases">
        <authorList>
            <person name="Otto D Thomas"/>
            <person name="Naeem Raeece"/>
        </authorList>
    </citation>
    <scope>NUCLEOTIDE SEQUENCE</scope>
</reference>
<dbReference type="PANTHER" id="PTHR46706:SF12">
    <property type="entry name" value="PROTEIN QUA-1-RELATED"/>
    <property type="match status" value="1"/>
</dbReference>
<evidence type="ECO:0000256" key="1">
    <source>
        <dbReference type="SAM" id="SignalP"/>
    </source>
</evidence>
<protein>
    <recommendedName>
        <fullName evidence="2">Hint domain-containing protein</fullName>
    </recommendedName>
</protein>
<dbReference type="CDD" id="cd00081">
    <property type="entry name" value="Hint"/>
    <property type="match status" value="1"/>
</dbReference>
<dbReference type="InterPro" id="IPR001767">
    <property type="entry name" value="Hedgehog_Hint"/>
</dbReference>
<dbReference type="InterPro" id="IPR036844">
    <property type="entry name" value="Hint_dom_sf"/>
</dbReference>
<sequence length="347" mass="38094">MRVVGVALIFGSTLVAVVLGQAQFCAGSDAQCEEFCELCDGMSMSTYTETNDTKTCTCDGEARSQQWNEFCTRSCTIDREFEGVGCFPSDGLVTRSDGSVVRIADVRIGDRVVVGPGGETEEVFFFAVRAPSPQSSMIRLHLSTGRSVTASNTHLVYLRGNHTDDMKFSRMENIREGDVLVSCDSEEEGEVRVLMVEREVATQGLYGPVTASSRLVVGGVLFSVYAGIGPDWRWDAFLPFVWFPLKASVFWAFRLAGGELTEQVSEAVWGNGVGGYWYFSNGINGLFGLAGWLRWGGWKGWLRRCGMSLVSPLVSLQSMVGGLKFLPSSWRHWGSERGNSKRIGTEL</sequence>
<dbReference type="PhylomeDB" id="A0A0G4IBV7"/>
<feature type="signal peptide" evidence="1">
    <location>
        <begin position="1"/>
        <end position="20"/>
    </location>
</feature>
<feature type="domain" description="Hint" evidence="2">
    <location>
        <begin position="84"/>
        <end position="184"/>
    </location>
</feature>
<dbReference type="VEuPathDB" id="CryptoDB:Cvel_12947"/>
<accession>A0A0G4IBV7</accession>
<dbReference type="PANTHER" id="PTHR46706">
    <property type="entry name" value="PROTEIN QUA-1-RELATED"/>
    <property type="match status" value="1"/>
</dbReference>
<gene>
    <name evidence="3" type="ORF">Cvel_12947</name>
</gene>
<dbReference type="Pfam" id="PF01079">
    <property type="entry name" value="Hint"/>
    <property type="match status" value="1"/>
</dbReference>
<keyword evidence="1" id="KW-0732">Signal</keyword>
<evidence type="ECO:0000259" key="2">
    <source>
        <dbReference type="SMART" id="SM00306"/>
    </source>
</evidence>